<gene>
    <name evidence="1" type="ORF">HJ583_017165</name>
</gene>
<name>A0ABX2IIV8_9RHOO</name>
<dbReference type="Proteomes" id="UP000778523">
    <property type="component" value="Unassembled WGS sequence"/>
</dbReference>
<reference evidence="1 2" key="1">
    <citation type="submission" date="2020-06" db="EMBL/GenBank/DDBJ databases">
        <title>Draft genome of Uliginosibacterium sp. IMCC34675.</title>
        <authorList>
            <person name="Song J."/>
        </authorList>
    </citation>
    <scope>NUCLEOTIDE SEQUENCE [LARGE SCALE GENOMIC DNA]</scope>
    <source>
        <strain evidence="1 2">IMCC34675</strain>
    </source>
</reference>
<dbReference type="InterPro" id="IPR047111">
    <property type="entry name" value="YbaP-like"/>
</dbReference>
<organism evidence="1 2">
    <name type="scientific">Uliginosibacterium aquaticum</name>
    <dbReference type="NCBI Taxonomy" id="2731212"/>
    <lineage>
        <taxon>Bacteria</taxon>
        <taxon>Pseudomonadati</taxon>
        <taxon>Pseudomonadota</taxon>
        <taxon>Betaproteobacteria</taxon>
        <taxon>Rhodocyclales</taxon>
        <taxon>Zoogloeaceae</taxon>
        <taxon>Uliginosibacterium</taxon>
    </lineage>
</organism>
<dbReference type="PANTHER" id="PTHR40590:SF1">
    <property type="entry name" value="CYTOPLASMIC PROTEIN"/>
    <property type="match status" value="1"/>
</dbReference>
<dbReference type="RefSeq" id="WP_170023063.1">
    <property type="nucleotide sequence ID" value="NZ_JABCSC020000005.1"/>
</dbReference>
<comment type="caution">
    <text evidence="1">The sequence shown here is derived from an EMBL/GenBank/DDBJ whole genome shotgun (WGS) entry which is preliminary data.</text>
</comment>
<evidence type="ECO:0000313" key="1">
    <source>
        <dbReference type="EMBL" id="NSL56764.1"/>
    </source>
</evidence>
<sequence>MYRIVAVLGLMVGLLGSPFALASERLMLWEASSAKGTVYLFGSIHVCKASCFPLSASVTRRLDASDALVLELDPARSEAQLGLLTAGMYPAGDSLQRKMSAGQWQVLERSLEKLGLPAPMMAGFRPWMLSLTITLQAAQQAGFDVSQGIDLWALERARAQGKKVLELESVERQIAAASAGSEHEQLEALQLLLQQVNAGRLPGMFEEMRQAWQRGDTSALERLTAEGAPKGSSITYELLDRRNAEMADKLQKQFLPASRKLFVVVGAAHLVGPKGVPALLAQQGFKLRQLSDGD</sequence>
<accession>A0ABX2IIV8</accession>
<proteinExistence type="predicted"/>
<dbReference type="EMBL" id="JABCSC020000005">
    <property type="protein sequence ID" value="NSL56764.1"/>
    <property type="molecule type" value="Genomic_DNA"/>
</dbReference>
<evidence type="ECO:0000313" key="2">
    <source>
        <dbReference type="Proteomes" id="UP000778523"/>
    </source>
</evidence>
<protein>
    <submittedName>
        <fullName evidence="1">TraB/GumN family protein</fullName>
    </submittedName>
</protein>
<dbReference type="InterPro" id="IPR002816">
    <property type="entry name" value="TraB/PrgY/GumN_fam"/>
</dbReference>
<dbReference type="Pfam" id="PF01963">
    <property type="entry name" value="TraB_PrgY_gumN"/>
    <property type="match status" value="1"/>
</dbReference>
<dbReference type="CDD" id="cd14789">
    <property type="entry name" value="Tiki"/>
    <property type="match status" value="1"/>
</dbReference>
<dbReference type="PANTHER" id="PTHR40590">
    <property type="entry name" value="CYTOPLASMIC PROTEIN-RELATED"/>
    <property type="match status" value="1"/>
</dbReference>
<keyword evidence="2" id="KW-1185">Reference proteome</keyword>